<evidence type="ECO:0000313" key="3">
    <source>
        <dbReference type="Proteomes" id="UP000318667"/>
    </source>
</evidence>
<protein>
    <submittedName>
        <fullName evidence="2">Uncharacterized protein</fullName>
    </submittedName>
</protein>
<dbReference type="AlphaFoldDB" id="A0A562JCT7"/>
<accession>A0A562JCT7</accession>
<sequence length="97" mass="11260">MPYEHFSKYASLLKVSKLFFRYMHHFPILCVTFPQLCATFEIYASLVGLSALWTKIRIFPSYIIVDTGFIASNGFRQDLQYKILRHAVGPKRLSIVV</sequence>
<comment type="caution">
    <text evidence="2">The sequence shown here is derived from an EMBL/GenBank/DDBJ whole genome shotgun (WGS) entry which is preliminary data.</text>
</comment>
<evidence type="ECO:0000256" key="1">
    <source>
        <dbReference type="SAM" id="Phobius"/>
    </source>
</evidence>
<keyword evidence="3" id="KW-1185">Reference proteome</keyword>
<name>A0A562JCT7_9BACI</name>
<keyword evidence="1" id="KW-0812">Transmembrane</keyword>
<feature type="transmembrane region" description="Helical" evidence="1">
    <location>
        <begin position="26"/>
        <end position="53"/>
    </location>
</feature>
<evidence type="ECO:0000313" key="2">
    <source>
        <dbReference type="EMBL" id="TWH80785.1"/>
    </source>
</evidence>
<organism evidence="2 3">
    <name type="scientific">Cytobacillus oceanisediminis</name>
    <dbReference type="NCBI Taxonomy" id="665099"/>
    <lineage>
        <taxon>Bacteria</taxon>
        <taxon>Bacillati</taxon>
        <taxon>Bacillota</taxon>
        <taxon>Bacilli</taxon>
        <taxon>Bacillales</taxon>
        <taxon>Bacillaceae</taxon>
        <taxon>Cytobacillus</taxon>
    </lineage>
</organism>
<gene>
    <name evidence="2" type="ORF">IQ19_04527</name>
</gene>
<keyword evidence="1" id="KW-0472">Membrane</keyword>
<reference evidence="2 3" key="1">
    <citation type="journal article" date="2015" name="Stand. Genomic Sci.">
        <title>Genomic Encyclopedia of Bacterial and Archaeal Type Strains, Phase III: the genomes of soil and plant-associated and newly described type strains.</title>
        <authorList>
            <person name="Whitman W.B."/>
            <person name="Woyke T."/>
            <person name="Klenk H.P."/>
            <person name="Zhou Y."/>
            <person name="Lilburn T.G."/>
            <person name="Beck B.J."/>
            <person name="De Vos P."/>
            <person name="Vandamme P."/>
            <person name="Eisen J.A."/>
            <person name="Garrity G."/>
            <person name="Hugenholtz P."/>
            <person name="Kyrpides N.C."/>
        </authorList>
    </citation>
    <scope>NUCLEOTIDE SEQUENCE [LARGE SCALE GENOMIC DNA]</scope>
    <source>
        <strain evidence="2 3">CGMCC 1.10115</strain>
    </source>
</reference>
<proteinExistence type="predicted"/>
<dbReference type="EMBL" id="VLKI01000019">
    <property type="protein sequence ID" value="TWH80785.1"/>
    <property type="molecule type" value="Genomic_DNA"/>
</dbReference>
<keyword evidence="1" id="KW-1133">Transmembrane helix</keyword>
<dbReference type="Proteomes" id="UP000318667">
    <property type="component" value="Unassembled WGS sequence"/>
</dbReference>